<feature type="region of interest" description="Disordered" evidence="11">
    <location>
        <begin position="383"/>
        <end position="426"/>
    </location>
</feature>
<dbReference type="PANTHER" id="PTHR47959:SF24">
    <property type="entry name" value="ATP-DEPENDENT RNA HELICASE"/>
    <property type="match status" value="1"/>
</dbReference>
<keyword evidence="4 10" id="KW-0378">Hydrolase</keyword>
<evidence type="ECO:0000256" key="6">
    <source>
        <dbReference type="ARBA" id="ARBA00022840"/>
    </source>
</evidence>
<feature type="compositionally biased region" description="Acidic residues" evidence="11">
    <location>
        <begin position="38"/>
        <end position="72"/>
    </location>
</feature>
<keyword evidence="7" id="KW-0694">RNA-binding</keyword>
<dbReference type="GO" id="GO:0005829">
    <property type="term" value="C:cytosol"/>
    <property type="evidence" value="ECO:0007669"/>
    <property type="project" value="TreeGrafter"/>
</dbReference>
<dbReference type="SMART" id="SM00490">
    <property type="entry name" value="HELICc"/>
    <property type="match status" value="1"/>
</dbReference>
<keyword evidence="5 10" id="KW-0347">Helicase</keyword>
<feature type="compositionally biased region" description="Basic residues" evidence="11">
    <location>
        <begin position="1"/>
        <end position="10"/>
    </location>
</feature>
<accession>A0A9P7FXE7</accession>
<evidence type="ECO:0000313" key="16">
    <source>
        <dbReference type="Proteomes" id="UP000717328"/>
    </source>
</evidence>
<evidence type="ECO:0000256" key="7">
    <source>
        <dbReference type="ARBA" id="ARBA00022884"/>
    </source>
</evidence>
<dbReference type="PROSITE" id="PS51192">
    <property type="entry name" value="HELICASE_ATP_BIND_1"/>
    <property type="match status" value="1"/>
</dbReference>
<feature type="compositionally biased region" description="Acidic residues" evidence="11">
    <location>
        <begin position="79"/>
        <end position="99"/>
    </location>
</feature>
<protein>
    <recommendedName>
        <fullName evidence="17">RNA helicase</fullName>
    </recommendedName>
</protein>
<evidence type="ECO:0000259" key="12">
    <source>
        <dbReference type="PROSITE" id="PS51192"/>
    </source>
</evidence>
<dbReference type="SUPFAM" id="SSF52540">
    <property type="entry name" value="P-loop containing nucleoside triphosphate hydrolases"/>
    <property type="match status" value="2"/>
</dbReference>
<comment type="subcellular location">
    <subcellularLocation>
        <location evidence="1">Nucleus</location>
    </subcellularLocation>
</comment>
<feature type="domain" description="Helicase C-terminal" evidence="13">
    <location>
        <begin position="406"/>
        <end position="565"/>
    </location>
</feature>
<dbReference type="GO" id="GO:0003723">
    <property type="term" value="F:RNA binding"/>
    <property type="evidence" value="ECO:0007669"/>
    <property type="project" value="UniProtKB-KW"/>
</dbReference>
<evidence type="ECO:0000259" key="13">
    <source>
        <dbReference type="PROSITE" id="PS51194"/>
    </source>
</evidence>
<evidence type="ECO:0000256" key="11">
    <source>
        <dbReference type="SAM" id="MobiDB-lite"/>
    </source>
</evidence>
<dbReference type="Pfam" id="PF00271">
    <property type="entry name" value="Helicase_C"/>
    <property type="match status" value="1"/>
</dbReference>
<dbReference type="InterPro" id="IPR050079">
    <property type="entry name" value="DEAD_box_RNA_helicase"/>
</dbReference>
<comment type="caution">
    <text evidence="15">The sequence shown here is derived from an EMBL/GenBank/DDBJ whole genome shotgun (WGS) entry which is preliminary data.</text>
</comment>
<evidence type="ECO:0000256" key="8">
    <source>
        <dbReference type="ARBA" id="ARBA00023242"/>
    </source>
</evidence>
<reference evidence="15" key="1">
    <citation type="submission" date="2021-02" db="EMBL/GenBank/DDBJ databases">
        <authorList>
            <person name="Nieuwenhuis M."/>
            <person name="Van De Peppel L.J.J."/>
        </authorList>
    </citation>
    <scope>NUCLEOTIDE SEQUENCE</scope>
    <source>
        <strain evidence="15">D49</strain>
    </source>
</reference>
<dbReference type="GO" id="GO:0003724">
    <property type="term" value="F:RNA helicase activity"/>
    <property type="evidence" value="ECO:0007669"/>
    <property type="project" value="InterPro"/>
</dbReference>
<feature type="compositionally biased region" description="Basic and acidic residues" evidence="11">
    <location>
        <begin position="16"/>
        <end position="25"/>
    </location>
</feature>
<dbReference type="GO" id="GO:0016787">
    <property type="term" value="F:hydrolase activity"/>
    <property type="evidence" value="ECO:0007669"/>
    <property type="project" value="UniProtKB-KW"/>
</dbReference>
<dbReference type="GO" id="GO:0005634">
    <property type="term" value="C:nucleus"/>
    <property type="evidence" value="ECO:0007669"/>
    <property type="project" value="UniProtKB-SubCell"/>
</dbReference>
<dbReference type="GO" id="GO:0042254">
    <property type="term" value="P:ribosome biogenesis"/>
    <property type="evidence" value="ECO:0007669"/>
    <property type="project" value="UniProtKB-KW"/>
</dbReference>
<evidence type="ECO:0000256" key="5">
    <source>
        <dbReference type="ARBA" id="ARBA00022806"/>
    </source>
</evidence>
<sequence>MTAWTSKKRGALSADDLLRKLEGPQRKKARLSVAGLDSDSDDVVSDASVDDEERASLGSDEDGSEDGDEEEEDKKGEEDKEEESGEEADGDEEEDEDDGQPAQLQVQDRFGSSLERRKQKTSDTTANATPNPPKDVSFSSLGIAAPLQAALSSMSIRTPTEVQAACIPPLLAGRDCIGNAKTGSGKTIAFALPILQKLSVDPYGIFALVLTPTRELAFQISEQFAVLGASLNIRTAVVVGGMDMMAQALELGNRPHVVIATPGRIVDHLRSSSGEWDLSRVKFLVLDEADRLLTPTFAEELGHLFKVLPQNRQTCLFTATLTPSIEALESAPPRPGKQKPFVHRMSESIETVSTLQQHYILVPSHVREPYLYHLLCNPPESIVHLRRAPPEPKKGRQKGKGKGSKKEKKRSANDEDEEPEQPPPTIIFCARPKTAAYVTNLLKSLSIRSTALHSRLTQRERLSSLSLFRACVVPVLVSTDVGARGLDIEEVAMVVNWDMPSEPEEYTHRVGRTARAGRGGMAVSFVTERDEDRVLRIEERISELQGRRVKFYAKTKVETKLTEMTLPESKVLEKLNKVSTAKRVARMRQELHDSEFGKREEIQRAKQVVAA</sequence>
<dbReference type="PANTHER" id="PTHR47959">
    <property type="entry name" value="ATP-DEPENDENT RNA HELICASE RHLE-RELATED"/>
    <property type="match status" value="1"/>
</dbReference>
<dbReference type="PROSITE" id="PS51194">
    <property type="entry name" value="HELICASE_CTER"/>
    <property type="match status" value="1"/>
</dbReference>
<dbReference type="PROSITE" id="PS51195">
    <property type="entry name" value="Q_MOTIF"/>
    <property type="match status" value="1"/>
</dbReference>
<dbReference type="InterPro" id="IPR000629">
    <property type="entry name" value="RNA-helicase_DEAD-box_CS"/>
</dbReference>
<reference evidence="15" key="2">
    <citation type="submission" date="2021-10" db="EMBL/GenBank/DDBJ databases">
        <title>Phylogenomics reveals ancestral predisposition of the termite-cultivated fungus Termitomyces towards a domesticated lifestyle.</title>
        <authorList>
            <person name="Auxier B."/>
            <person name="Grum-Grzhimaylo A."/>
            <person name="Cardenas M.E."/>
            <person name="Lodge J.D."/>
            <person name="Laessoe T."/>
            <person name="Pedersen O."/>
            <person name="Smith M.E."/>
            <person name="Kuyper T.W."/>
            <person name="Franco-Molano E.A."/>
            <person name="Baroni T.J."/>
            <person name="Aanen D.K."/>
        </authorList>
    </citation>
    <scope>NUCLEOTIDE SEQUENCE</scope>
    <source>
        <strain evidence="15">D49</strain>
    </source>
</reference>
<keyword evidence="16" id="KW-1185">Reference proteome</keyword>
<dbReference type="EMBL" id="JABCKI010005735">
    <property type="protein sequence ID" value="KAG5639005.1"/>
    <property type="molecule type" value="Genomic_DNA"/>
</dbReference>
<keyword evidence="6 10" id="KW-0067">ATP-binding</keyword>
<dbReference type="InterPro" id="IPR014001">
    <property type="entry name" value="Helicase_ATP-bd"/>
</dbReference>
<dbReference type="OrthoDB" id="10261904at2759"/>
<dbReference type="InterPro" id="IPR001650">
    <property type="entry name" value="Helicase_C-like"/>
</dbReference>
<keyword evidence="2" id="KW-0690">Ribosome biogenesis</keyword>
<proteinExistence type="inferred from homology"/>
<dbReference type="GO" id="GO:0005524">
    <property type="term" value="F:ATP binding"/>
    <property type="evidence" value="ECO:0007669"/>
    <property type="project" value="UniProtKB-KW"/>
</dbReference>
<dbReference type="Gene3D" id="3.40.50.300">
    <property type="entry name" value="P-loop containing nucleotide triphosphate hydrolases"/>
    <property type="match status" value="2"/>
</dbReference>
<dbReference type="Proteomes" id="UP000717328">
    <property type="component" value="Unassembled WGS sequence"/>
</dbReference>
<dbReference type="AlphaFoldDB" id="A0A9P7FXE7"/>
<feature type="domain" description="DEAD-box RNA helicase Q" evidence="14">
    <location>
        <begin position="136"/>
        <end position="164"/>
    </location>
</feature>
<feature type="short sequence motif" description="Q motif" evidence="9">
    <location>
        <begin position="136"/>
        <end position="164"/>
    </location>
</feature>
<gene>
    <name evidence="15" type="ORF">H0H81_007913</name>
</gene>
<dbReference type="InterPro" id="IPR011545">
    <property type="entry name" value="DEAD/DEAH_box_helicase_dom"/>
</dbReference>
<comment type="similarity">
    <text evidence="10">Belongs to the DEAD box helicase family.</text>
</comment>
<dbReference type="InterPro" id="IPR027417">
    <property type="entry name" value="P-loop_NTPase"/>
</dbReference>
<evidence type="ECO:0000256" key="2">
    <source>
        <dbReference type="ARBA" id="ARBA00022517"/>
    </source>
</evidence>
<evidence type="ECO:0000256" key="3">
    <source>
        <dbReference type="ARBA" id="ARBA00022741"/>
    </source>
</evidence>
<dbReference type="CDD" id="cd17955">
    <property type="entry name" value="DEADc_DDX49"/>
    <property type="match status" value="1"/>
</dbReference>
<evidence type="ECO:0000256" key="4">
    <source>
        <dbReference type="ARBA" id="ARBA00022801"/>
    </source>
</evidence>
<feature type="domain" description="Helicase ATP-binding" evidence="12">
    <location>
        <begin position="167"/>
        <end position="339"/>
    </location>
</feature>
<keyword evidence="8" id="KW-0539">Nucleus</keyword>
<dbReference type="GO" id="GO:0010467">
    <property type="term" value="P:gene expression"/>
    <property type="evidence" value="ECO:0007669"/>
    <property type="project" value="UniProtKB-ARBA"/>
</dbReference>
<evidence type="ECO:0000256" key="1">
    <source>
        <dbReference type="ARBA" id="ARBA00004123"/>
    </source>
</evidence>
<evidence type="ECO:0000313" key="15">
    <source>
        <dbReference type="EMBL" id="KAG5639005.1"/>
    </source>
</evidence>
<feature type="region of interest" description="Disordered" evidence="11">
    <location>
        <begin position="1"/>
        <end position="139"/>
    </location>
</feature>
<evidence type="ECO:0008006" key="17">
    <source>
        <dbReference type="Google" id="ProtNLM"/>
    </source>
</evidence>
<feature type="compositionally biased region" description="Basic residues" evidence="11">
    <location>
        <begin position="395"/>
        <end position="409"/>
    </location>
</feature>
<evidence type="ECO:0000259" key="14">
    <source>
        <dbReference type="PROSITE" id="PS51195"/>
    </source>
</evidence>
<dbReference type="InterPro" id="IPR014014">
    <property type="entry name" value="RNA_helicase_DEAD_Q_motif"/>
</dbReference>
<dbReference type="CDD" id="cd18787">
    <property type="entry name" value="SF2_C_DEAD"/>
    <property type="match status" value="1"/>
</dbReference>
<evidence type="ECO:0000256" key="9">
    <source>
        <dbReference type="PROSITE-ProRule" id="PRU00552"/>
    </source>
</evidence>
<evidence type="ECO:0000256" key="10">
    <source>
        <dbReference type="RuleBase" id="RU000492"/>
    </source>
</evidence>
<dbReference type="PROSITE" id="PS00039">
    <property type="entry name" value="DEAD_ATP_HELICASE"/>
    <property type="match status" value="1"/>
</dbReference>
<organism evidence="15 16">
    <name type="scientific">Sphagnurus paluster</name>
    <dbReference type="NCBI Taxonomy" id="117069"/>
    <lineage>
        <taxon>Eukaryota</taxon>
        <taxon>Fungi</taxon>
        <taxon>Dikarya</taxon>
        <taxon>Basidiomycota</taxon>
        <taxon>Agaricomycotina</taxon>
        <taxon>Agaricomycetes</taxon>
        <taxon>Agaricomycetidae</taxon>
        <taxon>Agaricales</taxon>
        <taxon>Tricholomatineae</taxon>
        <taxon>Lyophyllaceae</taxon>
        <taxon>Sphagnurus</taxon>
    </lineage>
</organism>
<name>A0A9P7FXE7_9AGAR</name>
<dbReference type="SMART" id="SM00487">
    <property type="entry name" value="DEXDc"/>
    <property type="match status" value="1"/>
</dbReference>
<keyword evidence="3 10" id="KW-0547">Nucleotide-binding</keyword>
<dbReference type="Pfam" id="PF00270">
    <property type="entry name" value="DEAD"/>
    <property type="match status" value="1"/>
</dbReference>